<dbReference type="EMBL" id="ABEU02000023">
    <property type="protein sequence ID" value="PNR28906.1"/>
    <property type="molecule type" value="Genomic_DNA"/>
</dbReference>
<protein>
    <submittedName>
        <fullName evidence="1 2">Uncharacterized protein</fullName>
    </submittedName>
</protein>
<dbReference type="AlphaFoldDB" id="A0A2K1II00"/>
<sequence length="95" mass="10461">MWALHLELNVPAPKDPTAGYVRNNPIFTAGAAAGLLDACRSMSCVSKDCFGTHWLSMGSHYEKCRASNIDKRRCGILVLMVVLQLDVRRTAIDLV</sequence>
<reference evidence="1 3" key="1">
    <citation type="journal article" date="2008" name="Science">
        <title>The Physcomitrella genome reveals evolutionary insights into the conquest of land by plants.</title>
        <authorList>
            <person name="Rensing S."/>
            <person name="Lang D."/>
            <person name="Zimmer A."/>
            <person name="Terry A."/>
            <person name="Salamov A."/>
            <person name="Shapiro H."/>
            <person name="Nishiyama T."/>
            <person name="Perroud P.-F."/>
            <person name="Lindquist E."/>
            <person name="Kamisugi Y."/>
            <person name="Tanahashi T."/>
            <person name="Sakakibara K."/>
            <person name="Fujita T."/>
            <person name="Oishi K."/>
            <person name="Shin-I T."/>
            <person name="Kuroki Y."/>
            <person name="Toyoda A."/>
            <person name="Suzuki Y."/>
            <person name="Hashimoto A."/>
            <person name="Yamaguchi K."/>
            <person name="Sugano A."/>
            <person name="Kohara Y."/>
            <person name="Fujiyama A."/>
            <person name="Anterola A."/>
            <person name="Aoki S."/>
            <person name="Ashton N."/>
            <person name="Barbazuk W.B."/>
            <person name="Barker E."/>
            <person name="Bennetzen J."/>
            <person name="Bezanilla M."/>
            <person name="Blankenship R."/>
            <person name="Cho S.H."/>
            <person name="Dutcher S."/>
            <person name="Estelle M."/>
            <person name="Fawcett J.A."/>
            <person name="Gundlach H."/>
            <person name="Hanada K."/>
            <person name="Heyl A."/>
            <person name="Hicks K.A."/>
            <person name="Hugh J."/>
            <person name="Lohr M."/>
            <person name="Mayer K."/>
            <person name="Melkozernov A."/>
            <person name="Murata T."/>
            <person name="Nelson D."/>
            <person name="Pils B."/>
            <person name="Prigge M."/>
            <person name="Reiss B."/>
            <person name="Renner T."/>
            <person name="Rombauts S."/>
            <person name="Rushton P."/>
            <person name="Sanderfoot A."/>
            <person name="Schween G."/>
            <person name="Shiu S.-H."/>
            <person name="Stueber K."/>
            <person name="Theodoulou F.L."/>
            <person name="Tu H."/>
            <person name="Van de Peer Y."/>
            <person name="Verrier P.J."/>
            <person name="Waters E."/>
            <person name="Wood A."/>
            <person name="Yang L."/>
            <person name="Cove D."/>
            <person name="Cuming A."/>
            <person name="Hasebe M."/>
            <person name="Lucas S."/>
            <person name="Mishler D.B."/>
            <person name="Reski R."/>
            <person name="Grigoriev I."/>
            <person name="Quatrano R.S."/>
            <person name="Boore J.L."/>
        </authorList>
    </citation>
    <scope>NUCLEOTIDE SEQUENCE [LARGE SCALE GENOMIC DNA]</scope>
    <source>
        <strain evidence="2 3">cv. Gransden 2004</strain>
    </source>
</reference>
<dbReference type="Gramene" id="Pp3c23_3760V3.2">
    <property type="protein sequence ID" value="Pp3c23_3760V3.2"/>
    <property type="gene ID" value="Pp3c23_3760"/>
</dbReference>
<keyword evidence="3" id="KW-1185">Reference proteome</keyword>
<gene>
    <name evidence="1" type="ORF">PHYPA_027598</name>
</gene>
<reference evidence="1 3" key="2">
    <citation type="journal article" date="2018" name="Plant J.">
        <title>The Physcomitrella patens chromosome-scale assembly reveals moss genome structure and evolution.</title>
        <authorList>
            <person name="Lang D."/>
            <person name="Ullrich K.K."/>
            <person name="Murat F."/>
            <person name="Fuchs J."/>
            <person name="Jenkins J."/>
            <person name="Haas F.B."/>
            <person name="Piednoel M."/>
            <person name="Gundlach H."/>
            <person name="Van Bel M."/>
            <person name="Meyberg R."/>
            <person name="Vives C."/>
            <person name="Morata J."/>
            <person name="Symeonidi A."/>
            <person name="Hiss M."/>
            <person name="Muchero W."/>
            <person name="Kamisugi Y."/>
            <person name="Saleh O."/>
            <person name="Blanc G."/>
            <person name="Decker E.L."/>
            <person name="van Gessel N."/>
            <person name="Grimwood J."/>
            <person name="Hayes R.D."/>
            <person name="Graham S.W."/>
            <person name="Gunter L.E."/>
            <person name="McDaniel S.F."/>
            <person name="Hoernstein S.N.W."/>
            <person name="Larsson A."/>
            <person name="Li F.W."/>
            <person name="Perroud P.F."/>
            <person name="Phillips J."/>
            <person name="Ranjan P."/>
            <person name="Rokshar D.S."/>
            <person name="Rothfels C.J."/>
            <person name="Schneider L."/>
            <person name="Shu S."/>
            <person name="Stevenson D.W."/>
            <person name="Thummler F."/>
            <person name="Tillich M."/>
            <person name="Villarreal Aguilar J.C."/>
            <person name="Widiez T."/>
            <person name="Wong G.K."/>
            <person name="Wymore A."/>
            <person name="Zhang Y."/>
            <person name="Zimmer A.D."/>
            <person name="Quatrano R.S."/>
            <person name="Mayer K.F.X."/>
            <person name="Goodstein D."/>
            <person name="Casacuberta J.M."/>
            <person name="Vandepoele K."/>
            <person name="Reski R."/>
            <person name="Cuming A.C."/>
            <person name="Tuskan G.A."/>
            <person name="Maumus F."/>
            <person name="Salse J."/>
            <person name="Schmutz J."/>
            <person name="Rensing S.A."/>
        </authorList>
    </citation>
    <scope>NUCLEOTIDE SEQUENCE [LARGE SCALE GENOMIC DNA]</scope>
    <source>
        <strain evidence="2 3">cv. Gransden 2004</strain>
    </source>
</reference>
<dbReference type="EnsemblPlants" id="Pp3c23_3760V3.1">
    <property type="protein sequence ID" value="Pp3c23_3760V3.1"/>
    <property type="gene ID" value="Pp3c23_3760"/>
</dbReference>
<evidence type="ECO:0000313" key="3">
    <source>
        <dbReference type="Proteomes" id="UP000006727"/>
    </source>
</evidence>
<name>A0A2K1II00_PHYPA</name>
<organism evidence="1">
    <name type="scientific">Physcomitrium patens</name>
    <name type="common">Spreading-leaved earth moss</name>
    <name type="synonym">Physcomitrella patens</name>
    <dbReference type="NCBI Taxonomy" id="3218"/>
    <lineage>
        <taxon>Eukaryota</taxon>
        <taxon>Viridiplantae</taxon>
        <taxon>Streptophyta</taxon>
        <taxon>Embryophyta</taxon>
        <taxon>Bryophyta</taxon>
        <taxon>Bryophytina</taxon>
        <taxon>Bryopsida</taxon>
        <taxon>Funariidae</taxon>
        <taxon>Funariales</taxon>
        <taxon>Funariaceae</taxon>
        <taxon>Physcomitrium</taxon>
    </lineage>
</organism>
<dbReference type="Proteomes" id="UP000006727">
    <property type="component" value="Chromosome 23"/>
</dbReference>
<evidence type="ECO:0000313" key="1">
    <source>
        <dbReference type="EMBL" id="PNR28906.1"/>
    </source>
</evidence>
<proteinExistence type="predicted"/>
<dbReference type="EnsemblPlants" id="Pp3c23_3760V3.2">
    <property type="protein sequence ID" value="Pp3c23_3760V3.2"/>
    <property type="gene ID" value="Pp3c23_3760"/>
</dbReference>
<evidence type="ECO:0000313" key="2">
    <source>
        <dbReference type="EnsemblPlants" id="Pp3c23_3760V3.1"/>
    </source>
</evidence>
<accession>A0A2K1II00</accession>
<reference evidence="2" key="3">
    <citation type="submission" date="2020-12" db="UniProtKB">
        <authorList>
            <consortium name="EnsemblPlants"/>
        </authorList>
    </citation>
    <scope>IDENTIFICATION</scope>
</reference>
<dbReference type="InParanoid" id="A0A2K1II00"/>
<dbReference type="Gramene" id="Pp3c23_3760V3.1">
    <property type="protein sequence ID" value="Pp3c23_3760V3.1"/>
    <property type="gene ID" value="Pp3c23_3760"/>
</dbReference>